<evidence type="ECO:0000313" key="2">
    <source>
        <dbReference type="Proteomes" id="UP001066276"/>
    </source>
</evidence>
<keyword evidence="2" id="KW-1185">Reference proteome</keyword>
<reference evidence="1" key="1">
    <citation type="journal article" date="2022" name="bioRxiv">
        <title>Sequencing and chromosome-scale assembly of the giantPleurodeles waltlgenome.</title>
        <authorList>
            <person name="Brown T."/>
            <person name="Elewa A."/>
            <person name="Iarovenko S."/>
            <person name="Subramanian E."/>
            <person name="Araus A.J."/>
            <person name="Petzold A."/>
            <person name="Susuki M."/>
            <person name="Suzuki K.-i.T."/>
            <person name="Hayashi T."/>
            <person name="Toyoda A."/>
            <person name="Oliveira C."/>
            <person name="Osipova E."/>
            <person name="Leigh N.D."/>
            <person name="Simon A."/>
            <person name="Yun M.H."/>
        </authorList>
    </citation>
    <scope>NUCLEOTIDE SEQUENCE</scope>
    <source>
        <strain evidence="1">20211129_DDA</strain>
        <tissue evidence="1">Liver</tissue>
    </source>
</reference>
<comment type="caution">
    <text evidence="1">The sequence shown here is derived from an EMBL/GenBank/DDBJ whole genome shotgun (WGS) entry which is preliminary data.</text>
</comment>
<dbReference type="Proteomes" id="UP001066276">
    <property type="component" value="Chromosome 5"/>
</dbReference>
<dbReference type="EMBL" id="JANPWB010000009">
    <property type="protein sequence ID" value="KAJ1150942.1"/>
    <property type="molecule type" value="Genomic_DNA"/>
</dbReference>
<accession>A0AAV7RDY4</accession>
<protein>
    <submittedName>
        <fullName evidence="1">Uncharacterized protein</fullName>
    </submittedName>
</protein>
<organism evidence="1 2">
    <name type="scientific">Pleurodeles waltl</name>
    <name type="common">Iberian ribbed newt</name>
    <dbReference type="NCBI Taxonomy" id="8319"/>
    <lineage>
        <taxon>Eukaryota</taxon>
        <taxon>Metazoa</taxon>
        <taxon>Chordata</taxon>
        <taxon>Craniata</taxon>
        <taxon>Vertebrata</taxon>
        <taxon>Euteleostomi</taxon>
        <taxon>Amphibia</taxon>
        <taxon>Batrachia</taxon>
        <taxon>Caudata</taxon>
        <taxon>Salamandroidea</taxon>
        <taxon>Salamandridae</taxon>
        <taxon>Pleurodelinae</taxon>
        <taxon>Pleurodeles</taxon>
    </lineage>
</organism>
<gene>
    <name evidence="1" type="ORF">NDU88_003729</name>
</gene>
<proteinExistence type="predicted"/>
<dbReference type="AlphaFoldDB" id="A0AAV7RDY4"/>
<sequence length="73" mass="8321">MTGASSELKTNEPLRYLQSCDPEDEATSRLQKVDRHILAINNDVPEVLSRLEWVSFCGLVREAELQDMWTIGD</sequence>
<name>A0AAV7RDY4_PLEWA</name>
<evidence type="ECO:0000313" key="1">
    <source>
        <dbReference type="EMBL" id="KAJ1150942.1"/>
    </source>
</evidence>